<dbReference type="HOGENOM" id="CLU_3080295_0_0_9"/>
<sequence length="52" mass="5965">MKQPFSTECFSLAFAAVCMTGSKHKTESFFPGSPFFISYMQDFRLVLTNDSW</sequence>
<dbReference type="AlphaFoldDB" id="Q5L058"/>
<keyword evidence="2" id="KW-1185">Reference proteome</keyword>
<name>Q5L058_GEOKA</name>
<gene>
    <name evidence="1" type="ordered locus">GK1393</name>
</gene>
<reference evidence="1 2" key="1">
    <citation type="journal article" date="2004" name="Nucleic Acids Res.">
        <title>Thermoadaptation trait revealed by the genome sequence of thermophilic Geobacillus kaustophilus.</title>
        <authorList>
            <person name="Takami H."/>
            <person name="Takaki Y."/>
            <person name="Chee G.J."/>
            <person name="Nishi S."/>
            <person name="Shimamura S."/>
            <person name="Suzuki H."/>
            <person name="Matsui S."/>
            <person name="Uchiyama I."/>
        </authorList>
    </citation>
    <scope>NUCLEOTIDE SEQUENCE [LARGE SCALE GENOMIC DNA]</scope>
    <source>
        <strain evidence="1 2">HTA426</strain>
    </source>
</reference>
<accession>Q5L058</accession>
<dbReference type="STRING" id="235909.GK1393"/>
<evidence type="ECO:0000313" key="2">
    <source>
        <dbReference type="Proteomes" id="UP000001172"/>
    </source>
</evidence>
<dbReference type="EMBL" id="BA000043">
    <property type="protein sequence ID" value="BAD75678.1"/>
    <property type="molecule type" value="Genomic_DNA"/>
</dbReference>
<dbReference type="Proteomes" id="UP000001172">
    <property type="component" value="Chromosome"/>
</dbReference>
<dbReference type="KEGG" id="gka:GK1393"/>
<organism evidence="1 2">
    <name type="scientific">Geobacillus kaustophilus (strain HTA426)</name>
    <dbReference type="NCBI Taxonomy" id="235909"/>
    <lineage>
        <taxon>Bacteria</taxon>
        <taxon>Bacillati</taxon>
        <taxon>Bacillota</taxon>
        <taxon>Bacilli</taxon>
        <taxon>Bacillales</taxon>
        <taxon>Anoxybacillaceae</taxon>
        <taxon>Geobacillus</taxon>
        <taxon>Geobacillus thermoleovorans group</taxon>
    </lineage>
</organism>
<protein>
    <submittedName>
        <fullName evidence="1">Uncharacterized protein</fullName>
    </submittedName>
</protein>
<evidence type="ECO:0000313" key="1">
    <source>
        <dbReference type="EMBL" id="BAD75678.1"/>
    </source>
</evidence>
<proteinExistence type="predicted"/>